<dbReference type="InterPro" id="IPR029052">
    <property type="entry name" value="Metallo-depent_PP-like"/>
</dbReference>
<proteinExistence type="predicted"/>
<dbReference type="PANTHER" id="PTHR39323">
    <property type="entry name" value="BLR1149 PROTEIN"/>
    <property type="match status" value="1"/>
</dbReference>
<keyword evidence="2" id="KW-0378">Hydrolase</keyword>
<dbReference type="EC" id="3.1.-.-" evidence="2"/>
<evidence type="ECO:0000259" key="1">
    <source>
        <dbReference type="Pfam" id="PF00149"/>
    </source>
</evidence>
<dbReference type="Gene3D" id="3.60.21.10">
    <property type="match status" value="1"/>
</dbReference>
<protein>
    <submittedName>
        <fullName evidence="2">Ligase-associated DNA damage response endonuclease PdeM</fullName>
        <ecNumber evidence="2">3.1.-.-</ecNumber>
    </submittedName>
</protein>
<dbReference type="NCBIfam" id="TIGR04123">
    <property type="entry name" value="P_estr_lig_assc"/>
    <property type="match status" value="1"/>
</dbReference>
<dbReference type="InterPro" id="IPR004843">
    <property type="entry name" value="Calcineurin-like_PHP"/>
</dbReference>
<dbReference type="RefSeq" id="WP_155087348.1">
    <property type="nucleotide sequence ID" value="NZ_WJYA01000002.1"/>
</dbReference>
<dbReference type="InterPro" id="IPR024173">
    <property type="entry name" value="Pesterase_MJ0037-like"/>
</dbReference>
<dbReference type="AlphaFoldDB" id="A0A7K1G8L7"/>
<keyword evidence="2" id="KW-0255">Endonuclease</keyword>
<gene>
    <name evidence="2" type="primary">pdeM</name>
    <name evidence="2" type="ORF">F1003_01060</name>
</gene>
<comment type="caution">
    <text evidence="2">The sequence shown here is derived from an EMBL/GenBank/DDBJ whole genome shotgun (WGS) entry which is preliminary data.</text>
</comment>
<evidence type="ECO:0000313" key="3">
    <source>
        <dbReference type="Proteomes" id="UP000447545"/>
    </source>
</evidence>
<dbReference type="Proteomes" id="UP000447545">
    <property type="component" value="Unassembled WGS sequence"/>
</dbReference>
<dbReference type="PANTHER" id="PTHR39323:SF1">
    <property type="entry name" value="BLR1149 PROTEIN"/>
    <property type="match status" value="1"/>
</dbReference>
<dbReference type="InterPro" id="IPR026336">
    <property type="entry name" value="PdeM-like"/>
</dbReference>
<keyword evidence="3" id="KW-1185">Reference proteome</keyword>
<organism evidence="2 3">
    <name type="scientific">Winogradskyella ouciana</name>
    <dbReference type="NCBI Taxonomy" id="2608631"/>
    <lineage>
        <taxon>Bacteria</taxon>
        <taxon>Pseudomonadati</taxon>
        <taxon>Bacteroidota</taxon>
        <taxon>Flavobacteriia</taxon>
        <taxon>Flavobacteriales</taxon>
        <taxon>Flavobacteriaceae</taxon>
        <taxon>Winogradskyella</taxon>
    </lineage>
</organism>
<accession>A0A7K1G8L7</accession>
<dbReference type="GO" id="GO:0004519">
    <property type="term" value="F:endonuclease activity"/>
    <property type="evidence" value="ECO:0007669"/>
    <property type="project" value="UniProtKB-KW"/>
</dbReference>
<name>A0A7K1G8L7_9FLAO</name>
<keyword evidence="2" id="KW-0436">Ligase</keyword>
<reference evidence="2 3" key="1">
    <citation type="submission" date="2019-11" db="EMBL/GenBank/DDBJ databases">
        <title>Winogradskyella ouciana sp. nov., isolated from the hadal seawater of the Mariana Trench.</title>
        <authorList>
            <person name="Liu R."/>
        </authorList>
    </citation>
    <scope>NUCLEOTIDE SEQUENCE [LARGE SCALE GENOMIC DNA]</scope>
    <source>
        <strain evidence="2 3">ZXX205</strain>
    </source>
</reference>
<sequence>MNIITENISVKNETLTLTNQRAIFWKRENALILSDVHIGKTAHFRKHGIPMPDGVLQNDLERLKQLILYFNAQKLLIVGDLFHAEANVDIDTFQLWLNQFEDVQIVLIKGNHDRLSKSIVSKFDFEIEKELEITPFTFVHEHLKKHSEQFTISGHTHPGVRIKGRGKQFLKLPCFQVNEHQIILPAFSLLTGLNTRSQLKDSVCYAFTDTSIFKF</sequence>
<dbReference type="GO" id="GO:0016787">
    <property type="term" value="F:hydrolase activity"/>
    <property type="evidence" value="ECO:0007669"/>
    <property type="project" value="UniProtKB-KW"/>
</dbReference>
<dbReference type="SUPFAM" id="SSF56300">
    <property type="entry name" value="Metallo-dependent phosphatases"/>
    <property type="match status" value="1"/>
</dbReference>
<dbReference type="PIRSF" id="PIRSF000887">
    <property type="entry name" value="Pesterase_MJ0037"/>
    <property type="match status" value="1"/>
</dbReference>
<dbReference type="GO" id="GO:0016874">
    <property type="term" value="F:ligase activity"/>
    <property type="evidence" value="ECO:0007669"/>
    <property type="project" value="UniProtKB-KW"/>
</dbReference>
<evidence type="ECO:0000313" key="2">
    <source>
        <dbReference type="EMBL" id="MTE25503.1"/>
    </source>
</evidence>
<dbReference type="EMBL" id="WJYA01000002">
    <property type="protein sequence ID" value="MTE25503.1"/>
    <property type="molecule type" value="Genomic_DNA"/>
</dbReference>
<feature type="domain" description="Calcineurin-like phosphoesterase" evidence="1">
    <location>
        <begin position="31"/>
        <end position="125"/>
    </location>
</feature>
<keyword evidence="2" id="KW-0540">Nuclease</keyword>
<dbReference type="Pfam" id="PF00149">
    <property type="entry name" value="Metallophos"/>
    <property type="match status" value="1"/>
</dbReference>